<keyword evidence="2" id="KW-1185">Reference proteome</keyword>
<dbReference type="AlphaFoldDB" id="R4WWP0"/>
<protein>
    <submittedName>
        <fullName evidence="1">Uncharacterized protein</fullName>
    </submittedName>
</protein>
<dbReference type="Proteomes" id="UP000013966">
    <property type="component" value="Chromosome 2"/>
</dbReference>
<name>R4WWP0_9BURK</name>
<sequence>MAAPAFRAWAASIDVRVPRLAYGVAVIGADNPRRHLLSFRASP</sequence>
<dbReference type="EMBL" id="AP013059">
    <property type="protein sequence ID" value="BAN25520.1"/>
    <property type="molecule type" value="Genomic_DNA"/>
</dbReference>
<gene>
    <name evidence="1" type="ORF">BRPE64_BCDS08590</name>
</gene>
<reference evidence="1 2" key="1">
    <citation type="journal article" date="2013" name="Genome Announc.">
        <title>Complete Genome Sequence of Burkholderia sp. Strain RPE64, Bacterial Symbiont of the Bean Bug Riptortus pedestris.</title>
        <authorList>
            <person name="Shibata T.F."/>
            <person name="Maeda T."/>
            <person name="Nikoh N."/>
            <person name="Yamaguchi K."/>
            <person name="Oshima K."/>
            <person name="Hattori M."/>
            <person name="Nishiyama T."/>
            <person name="Hasebe M."/>
            <person name="Fukatsu T."/>
            <person name="Kikuchi Y."/>
            <person name="Shigenobu S."/>
        </authorList>
    </citation>
    <scope>NUCLEOTIDE SEQUENCE [LARGE SCALE GENOMIC DNA]</scope>
</reference>
<accession>R4WWP0</accession>
<proteinExistence type="predicted"/>
<dbReference type="KEGG" id="buo:BRPE64_BCDS08590"/>
<evidence type="ECO:0000313" key="1">
    <source>
        <dbReference type="EMBL" id="BAN25520.1"/>
    </source>
</evidence>
<dbReference type="HOGENOM" id="CLU_3230734_0_0_4"/>
<dbReference type="PATRIC" id="fig|758793.3.peg.3766"/>
<reference evidence="1 2" key="2">
    <citation type="journal article" date="2018" name="Int. J. Syst. Evol. Microbiol.">
        <title>Burkholderia insecticola sp. nov., a gut symbiotic bacterium of the bean bug Riptortus pedestris.</title>
        <authorList>
            <person name="Takeshita K."/>
            <person name="Tamaki H."/>
            <person name="Ohbayashi T."/>
            <person name="Meng X.-Y."/>
            <person name="Sone T."/>
            <person name="Mitani Y."/>
            <person name="Peeters C."/>
            <person name="Kikuchi Y."/>
            <person name="Vandamme P."/>
        </authorList>
    </citation>
    <scope>NUCLEOTIDE SEQUENCE [LARGE SCALE GENOMIC DNA]</scope>
    <source>
        <strain evidence="1">RPE64</strain>
    </source>
</reference>
<organism evidence="1 2">
    <name type="scientific">Caballeronia insecticola</name>
    <dbReference type="NCBI Taxonomy" id="758793"/>
    <lineage>
        <taxon>Bacteria</taxon>
        <taxon>Pseudomonadati</taxon>
        <taxon>Pseudomonadota</taxon>
        <taxon>Betaproteobacteria</taxon>
        <taxon>Burkholderiales</taxon>
        <taxon>Burkholderiaceae</taxon>
        <taxon>Caballeronia</taxon>
    </lineage>
</organism>
<evidence type="ECO:0000313" key="2">
    <source>
        <dbReference type="Proteomes" id="UP000013966"/>
    </source>
</evidence>